<evidence type="ECO:0000256" key="2">
    <source>
        <dbReference type="ARBA" id="ARBA00023043"/>
    </source>
</evidence>
<dbReference type="Pfam" id="PF00023">
    <property type="entry name" value="Ank"/>
    <property type="match status" value="3"/>
</dbReference>
<dbReference type="PANTHER" id="PTHR24198">
    <property type="entry name" value="ANKYRIN REPEAT AND PROTEIN KINASE DOMAIN-CONTAINING PROTEIN"/>
    <property type="match status" value="1"/>
</dbReference>
<evidence type="ECO:0000256" key="3">
    <source>
        <dbReference type="PROSITE-ProRule" id="PRU00023"/>
    </source>
</evidence>
<dbReference type="InterPro" id="IPR054471">
    <property type="entry name" value="GPIID_WHD"/>
</dbReference>
<gene>
    <name evidence="5" type="ORF">SAMD00023353_3400010</name>
</gene>
<feature type="repeat" description="ANK" evidence="3">
    <location>
        <begin position="408"/>
        <end position="440"/>
    </location>
</feature>
<dbReference type="STRING" id="77044.A0A1W2TKW9"/>
<feature type="repeat" description="ANK" evidence="3">
    <location>
        <begin position="545"/>
        <end position="577"/>
    </location>
</feature>
<dbReference type="Pfam" id="PF12796">
    <property type="entry name" value="Ank_2"/>
    <property type="match status" value="3"/>
</dbReference>
<feature type="repeat" description="ANK" evidence="3">
    <location>
        <begin position="511"/>
        <end position="544"/>
    </location>
</feature>
<dbReference type="SUPFAM" id="SSF48403">
    <property type="entry name" value="Ankyrin repeat"/>
    <property type="match status" value="2"/>
</dbReference>
<protein>
    <submittedName>
        <fullName evidence="5">Putative NACHT and Ankyrin domain protein</fullName>
    </submittedName>
</protein>
<feature type="repeat" description="ANK" evidence="3">
    <location>
        <begin position="309"/>
        <end position="341"/>
    </location>
</feature>
<dbReference type="Proteomes" id="UP000054516">
    <property type="component" value="Unassembled WGS sequence"/>
</dbReference>
<keyword evidence="6" id="KW-1185">Reference proteome</keyword>
<evidence type="ECO:0000313" key="5">
    <source>
        <dbReference type="EMBL" id="GAP88931.2"/>
    </source>
</evidence>
<dbReference type="PROSITE" id="PS50297">
    <property type="entry name" value="ANK_REP_REGION"/>
    <property type="match status" value="9"/>
</dbReference>
<dbReference type="SMART" id="SM00248">
    <property type="entry name" value="ANK"/>
    <property type="match status" value="13"/>
</dbReference>
<feature type="repeat" description="ANK" evidence="3">
    <location>
        <begin position="578"/>
        <end position="610"/>
    </location>
</feature>
<feature type="domain" description="GPI inositol-deacylase winged helix" evidence="4">
    <location>
        <begin position="35"/>
        <end position="112"/>
    </location>
</feature>
<sequence length="663" mass="73634">MPSSEFKDGVKALPETPDDVYKRTLERISLLDPSKRALALRCLKWLVLAGRPLKIQELLHAVSIKIGNTDIRDFIPVTEENVTAVCAGIVVVDPGTRIVRLAHYTATRYLEQTLTQELHRFHSEIAEICLTYLSFTKLRPMSRTDSEAQARGDIYPFLNYAADYWGHHVFQSAQGQVRRKACEFLEDGAKLAIALQAMSEPRFRTEKGVAGLHMAAYFGLSRLARDMIEKRRRVVLNAQTSNGETAVHWAAFYGRIRVLKVLIDKGADLDTRDSLKRTALHKATMNDDHEAVRIILESKRADTQIEDIYGWTPLRWAASNGYEDLVRMLLQHNDNIDAHDKDGWTALRWAAHKGNNRIVELLIREKASFHSSSQDGWTLLLWAAREGKYEFISLLAKERVPLDGVGSHRETALKEAIRYGHGKAVFALLEAGANVNAVDSKNTTPLHVAVEVWKGCGNKTIVWLLLESGADINAQTKHGFTPLHLAAREGHNLLIWLLLQKGADPSVQDNTGATALHLAAVEGHEELVPSFLLWNEELVTMRNNEGRTALHEAASAGNVKLVAALLQGKSKIDAVDRQGCAALHRAVVQQHEDVVLYLISKNANVDLANKKKSTPLHEAVVSGNKVIIDALLLKGCANKALVNSEGLTPSQLAREYGHDIHGL</sequence>
<keyword evidence="1" id="KW-0677">Repeat</keyword>
<evidence type="ECO:0000259" key="4">
    <source>
        <dbReference type="Pfam" id="PF22939"/>
    </source>
</evidence>
<dbReference type="InterPro" id="IPR002110">
    <property type="entry name" value="Ankyrin_rpt"/>
</dbReference>
<reference evidence="5" key="1">
    <citation type="submission" date="2016-03" db="EMBL/GenBank/DDBJ databases">
        <title>Draft genome sequence of Rosellinia necatrix.</title>
        <authorList>
            <person name="Kanematsu S."/>
        </authorList>
    </citation>
    <scope>NUCLEOTIDE SEQUENCE [LARGE SCALE GENOMIC DNA]</scope>
    <source>
        <strain evidence="5">W97</strain>
    </source>
</reference>
<name>A0A1W2TKW9_ROSNE</name>
<dbReference type="PANTHER" id="PTHR24198:SF165">
    <property type="entry name" value="ANKYRIN REPEAT-CONTAINING PROTEIN-RELATED"/>
    <property type="match status" value="1"/>
</dbReference>
<keyword evidence="2 3" id="KW-0040">ANK repeat</keyword>
<dbReference type="InterPro" id="IPR036770">
    <property type="entry name" value="Ankyrin_rpt-contain_sf"/>
</dbReference>
<feature type="repeat" description="ANK" evidence="3">
    <location>
        <begin position="478"/>
        <end position="510"/>
    </location>
</feature>
<feature type="repeat" description="ANK" evidence="3">
    <location>
        <begin position="441"/>
        <end position="477"/>
    </location>
</feature>
<dbReference type="OrthoDB" id="195446at2759"/>
<dbReference type="PROSITE" id="PS50088">
    <property type="entry name" value="ANK_REPEAT"/>
    <property type="match status" value="9"/>
</dbReference>
<accession>A0A1W2TKW9</accession>
<dbReference type="AlphaFoldDB" id="A0A1W2TKW9"/>
<dbReference type="Pfam" id="PF22939">
    <property type="entry name" value="WHD_GPIID"/>
    <property type="match status" value="1"/>
</dbReference>
<proteinExistence type="predicted"/>
<organism evidence="5">
    <name type="scientific">Rosellinia necatrix</name>
    <name type="common">White root-rot fungus</name>
    <dbReference type="NCBI Taxonomy" id="77044"/>
    <lineage>
        <taxon>Eukaryota</taxon>
        <taxon>Fungi</taxon>
        <taxon>Dikarya</taxon>
        <taxon>Ascomycota</taxon>
        <taxon>Pezizomycotina</taxon>
        <taxon>Sordariomycetes</taxon>
        <taxon>Xylariomycetidae</taxon>
        <taxon>Xylariales</taxon>
        <taxon>Xylariaceae</taxon>
        <taxon>Rosellinia</taxon>
    </lineage>
</organism>
<feature type="repeat" description="ANK" evidence="3">
    <location>
        <begin position="342"/>
        <end position="374"/>
    </location>
</feature>
<dbReference type="EMBL" id="DF977479">
    <property type="protein sequence ID" value="GAP88931.2"/>
    <property type="molecule type" value="Genomic_DNA"/>
</dbReference>
<dbReference type="Gene3D" id="1.25.40.20">
    <property type="entry name" value="Ankyrin repeat-containing domain"/>
    <property type="match status" value="3"/>
</dbReference>
<evidence type="ECO:0000256" key="1">
    <source>
        <dbReference type="ARBA" id="ARBA00022737"/>
    </source>
</evidence>
<feature type="repeat" description="ANK" evidence="3">
    <location>
        <begin position="242"/>
        <end position="274"/>
    </location>
</feature>
<dbReference type="PRINTS" id="PR01415">
    <property type="entry name" value="ANKYRIN"/>
</dbReference>
<evidence type="ECO:0000313" key="6">
    <source>
        <dbReference type="Proteomes" id="UP000054516"/>
    </source>
</evidence>
<dbReference type="OMA" id="PSDCNNI"/>